<dbReference type="Pfam" id="PF24986">
    <property type="entry name" value="PRC_RimM"/>
    <property type="match status" value="1"/>
</dbReference>
<keyword evidence="9" id="KW-1185">Reference proteome</keyword>
<feature type="domain" description="RimM N-terminal" evidence="6">
    <location>
        <begin position="7"/>
        <end position="83"/>
    </location>
</feature>
<comment type="subcellular location">
    <subcellularLocation>
        <location evidence="5">Cytoplasm</location>
    </subcellularLocation>
</comment>
<dbReference type="GO" id="GO:0005840">
    <property type="term" value="C:ribosome"/>
    <property type="evidence" value="ECO:0007669"/>
    <property type="project" value="InterPro"/>
</dbReference>
<gene>
    <name evidence="5" type="primary">rimM</name>
    <name evidence="8" type="ORF">SAMN02745225_01489</name>
</gene>
<evidence type="ECO:0000256" key="1">
    <source>
        <dbReference type="ARBA" id="ARBA00022490"/>
    </source>
</evidence>
<dbReference type="AlphaFoldDB" id="A0A1M4VZ60"/>
<keyword evidence="3 5" id="KW-0698">rRNA processing</keyword>
<name>A0A1M4VZ60_9ACTN</name>
<protein>
    <recommendedName>
        <fullName evidence="5">Ribosome maturation factor RimM</fullName>
    </recommendedName>
</protein>
<dbReference type="PANTHER" id="PTHR33692">
    <property type="entry name" value="RIBOSOME MATURATION FACTOR RIMM"/>
    <property type="match status" value="1"/>
</dbReference>
<evidence type="ECO:0000313" key="8">
    <source>
        <dbReference type="EMBL" id="SHE74239.1"/>
    </source>
</evidence>
<dbReference type="PANTHER" id="PTHR33692:SF1">
    <property type="entry name" value="RIBOSOME MATURATION FACTOR RIMM"/>
    <property type="match status" value="1"/>
</dbReference>
<dbReference type="RefSeq" id="WP_072790736.1">
    <property type="nucleotide sequence ID" value="NZ_FQUL01000020.1"/>
</dbReference>
<keyword evidence="1 5" id="KW-0963">Cytoplasm</keyword>
<dbReference type="Proteomes" id="UP000184295">
    <property type="component" value="Unassembled WGS sequence"/>
</dbReference>
<dbReference type="InterPro" id="IPR011961">
    <property type="entry name" value="RimM"/>
</dbReference>
<evidence type="ECO:0000256" key="2">
    <source>
        <dbReference type="ARBA" id="ARBA00022517"/>
    </source>
</evidence>
<dbReference type="Pfam" id="PF01782">
    <property type="entry name" value="RimM"/>
    <property type="match status" value="1"/>
</dbReference>
<dbReference type="NCBIfam" id="TIGR02273">
    <property type="entry name" value="16S_RimM"/>
    <property type="match status" value="1"/>
</dbReference>
<dbReference type="InterPro" id="IPR056792">
    <property type="entry name" value="PRC_RimM"/>
</dbReference>
<evidence type="ECO:0000256" key="5">
    <source>
        <dbReference type="HAMAP-Rule" id="MF_00014"/>
    </source>
</evidence>
<evidence type="ECO:0000259" key="7">
    <source>
        <dbReference type="Pfam" id="PF24986"/>
    </source>
</evidence>
<reference evidence="9" key="1">
    <citation type="submission" date="2016-11" db="EMBL/GenBank/DDBJ databases">
        <authorList>
            <person name="Varghese N."/>
            <person name="Submissions S."/>
        </authorList>
    </citation>
    <scope>NUCLEOTIDE SEQUENCE [LARGE SCALE GENOMIC DNA]</scope>
    <source>
        <strain evidence="9">DSM 19514</strain>
    </source>
</reference>
<comment type="similarity">
    <text evidence="5">Belongs to the RimM family.</text>
</comment>
<sequence length="161" mass="17517">MPDRLEVGWISKPHSLNGDVLVKAISNVEGRFRAGVRLEAKKGERTLEVEIVSCRPYKDRLLVHFLGVDSREAAEEVQGALLLGEAGEYEDDALLVHEIIGAQVIDLEGVVRGSVVSVEANPASDLLVLDNGKLVPMVFVSDFDKQQKVVVVDTPAGLFDL</sequence>
<dbReference type="GO" id="GO:0006364">
    <property type="term" value="P:rRNA processing"/>
    <property type="evidence" value="ECO:0007669"/>
    <property type="project" value="UniProtKB-UniRule"/>
</dbReference>
<evidence type="ECO:0000259" key="6">
    <source>
        <dbReference type="Pfam" id="PF01782"/>
    </source>
</evidence>
<dbReference type="Gene3D" id="2.30.30.240">
    <property type="entry name" value="PRC-barrel domain"/>
    <property type="match status" value="1"/>
</dbReference>
<dbReference type="SUPFAM" id="SSF50447">
    <property type="entry name" value="Translation proteins"/>
    <property type="match status" value="1"/>
</dbReference>
<feature type="domain" description="Ribosome maturation factor RimM PRC barrel" evidence="7">
    <location>
        <begin position="96"/>
        <end position="158"/>
    </location>
</feature>
<proteinExistence type="inferred from homology"/>
<dbReference type="SUPFAM" id="SSF50346">
    <property type="entry name" value="PRC-barrel domain"/>
    <property type="match status" value="1"/>
</dbReference>
<dbReference type="GO" id="GO:0005737">
    <property type="term" value="C:cytoplasm"/>
    <property type="evidence" value="ECO:0007669"/>
    <property type="project" value="UniProtKB-SubCell"/>
</dbReference>
<dbReference type="InterPro" id="IPR009000">
    <property type="entry name" value="Transl_B-barrel_sf"/>
</dbReference>
<dbReference type="GO" id="GO:0043022">
    <property type="term" value="F:ribosome binding"/>
    <property type="evidence" value="ECO:0007669"/>
    <property type="project" value="InterPro"/>
</dbReference>
<dbReference type="InterPro" id="IPR002676">
    <property type="entry name" value="RimM_N"/>
</dbReference>
<dbReference type="InterPro" id="IPR036976">
    <property type="entry name" value="RimM_N_sf"/>
</dbReference>
<dbReference type="HAMAP" id="MF_00014">
    <property type="entry name" value="Ribosome_mat_RimM"/>
    <property type="match status" value="1"/>
</dbReference>
<keyword evidence="4 5" id="KW-0143">Chaperone</keyword>
<dbReference type="InterPro" id="IPR011033">
    <property type="entry name" value="PRC_barrel-like_sf"/>
</dbReference>
<dbReference type="EMBL" id="FQUL01000020">
    <property type="protein sequence ID" value="SHE74239.1"/>
    <property type="molecule type" value="Genomic_DNA"/>
</dbReference>
<comment type="function">
    <text evidence="5">An accessory protein needed during the final step in the assembly of 30S ribosomal subunit, possibly for assembly of the head region. Essential for efficient processing of 16S rRNA. May be needed both before and after RbfA during the maturation of 16S rRNA. It has affinity for free ribosomal 30S subunits but not for 70S ribosomes.</text>
</comment>
<dbReference type="GO" id="GO:0042274">
    <property type="term" value="P:ribosomal small subunit biogenesis"/>
    <property type="evidence" value="ECO:0007669"/>
    <property type="project" value="UniProtKB-UniRule"/>
</dbReference>
<accession>A0A1M4VZ60</accession>
<dbReference type="Gene3D" id="2.40.30.60">
    <property type="entry name" value="RimM"/>
    <property type="match status" value="1"/>
</dbReference>
<evidence type="ECO:0000256" key="4">
    <source>
        <dbReference type="ARBA" id="ARBA00023186"/>
    </source>
</evidence>
<evidence type="ECO:0000256" key="3">
    <source>
        <dbReference type="ARBA" id="ARBA00022552"/>
    </source>
</evidence>
<comment type="domain">
    <text evidence="5">The PRC barrel domain binds ribosomal protein uS19.</text>
</comment>
<dbReference type="STRING" id="1121881.SAMN02745225_01489"/>
<evidence type="ECO:0000313" key="9">
    <source>
        <dbReference type="Proteomes" id="UP000184295"/>
    </source>
</evidence>
<organism evidence="8 9">
    <name type="scientific">Ferrithrix thermotolerans DSM 19514</name>
    <dbReference type="NCBI Taxonomy" id="1121881"/>
    <lineage>
        <taxon>Bacteria</taxon>
        <taxon>Bacillati</taxon>
        <taxon>Actinomycetota</taxon>
        <taxon>Acidimicrobiia</taxon>
        <taxon>Acidimicrobiales</taxon>
        <taxon>Acidimicrobiaceae</taxon>
        <taxon>Ferrithrix</taxon>
    </lineage>
</organism>
<comment type="subunit">
    <text evidence="5">Binds ribosomal protein uS19.</text>
</comment>
<keyword evidence="2 5" id="KW-0690">Ribosome biogenesis</keyword>